<evidence type="ECO:0000313" key="1">
    <source>
        <dbReference type="EMBL" id="CDG40231.1"/>
    </source>
</evidence>
<accession>A0A060QKW0</accession>
<proteinExistence type="predicted"/>
<organism evidence="1 2">
    <name type="scientific">Asaia bogorensis</name>
    <dbReference type="NCBI Taxonomy" id="91915"/>
    <lineage>
        <taxon>Bacteria</taxon>
        <taxon>Pseudomonadati</taxon>
        <taxon>Pseudomonadota</taxon>
        <taxon>Alphaproteobacteria</taxon>
        <taxon>Acetobacterales</taxon>
        <taxon>Acetobacteraceae</taxon>
        <taxon>Asaia</taxon>
    </lineage>
</organism>
<reference evidence="1 2" key="2">
    <citation type="journal article" date="2014" name="PLoS ONE">
        <title>Evolution of mitochondria reconstructed from the energy metabolism of living bacteria.</title>
        <authorList>
            <person name="Degli Esposti M."/>
            <person name="Chouaia B."/>
            <person name="Comandatore F."/>
            <person name="Crotti E."/>
            <person name="Sassera D."/>
            <person name="Lievens P.M."/>
            <person name="Daffonchio D."/>
            <person name="Bandi C."/>
        </authorList>
    </citation>
    <scope>NUCLEOTIDE SEQUENCE [LARGE SCALE GENOMIC DNA]</scope>
    <source>
        <strain evidence="1 2">SF2.1</strain>
    </source>
</reference>
<protein>
    <submittedName>
        <fullName evidence="1">Uncharacterized protein</fullName>
    </submittedName>
</protein>
<name>A0A060QKW0_9PROT</name>
<evidence type="ECO:0000313" key="2">
    <source>
        <dbReference type="Proteomes" id="UP000027583"/>
    </source>
</evidence>
<sequence>MTCEAGEASAAGAGRSGKSEALPVVGAAGFWPILADAPEDEGVAVSSGLRRLNKRTPLRVLKGGGSGAAGGW</sequence>
<dbReference type="Proteomes" id="UP000027583">
    <property type="component" value="Unassembled WGS sequence"/>
</dbReference>
<reference evidence="1 2" key="1">
    <citation type="journal article" date="2014" name="Genome Biol. Evol.">
        <title>Acetic acid bacteria genomes reveal functional traits for adaptation to life in insect guts.</title>
        <authorList>
            <person name="Chouaia B."/>
            <person name="Gaiarsa S."/>
            <person name="Crotti E."/>
            <person name="Comandatore F."/>
            <person name="Degli Esposti M."/>
            <person name="Ricci I."/>
            <person name="Alma A."/>
            <person name="Favia G."/>
            <person name="Bandi C."/>
            <person name="Daffonchio D."/>
        </authorList>
    </citation>
    <scope>NUCLEOTIDE SEQUENCE [LARGE SCALE GENOMIC DNA]</scope>
    <source>
        <strain evidence="1 2">SF2.1</strain>
    </source>
</reference>
<gene>
    <name evidence="1" type="ORF">ASAP_2186</name>
</gene>
<dbReference type="AlphaFoldDB" id="A0A060QKW0"/>
<dbReference type="EMBL" id="CBLX010000014">
    <property type="protein sequence ID" value="CDG40231.1"/>
    <property type="molecule type" value="Genomic_DNA"/>
</dbReference>
<comment type="caution">
    <text evidence="1">The sequence shown here is derived from an EMBL/GenBank/DDBJ whole genome shotgun (WGS) entry which is preliminary data.</text>
</comment>